<organism evidence="2 3">
    <name type="scientific">Streptomyces incarnatus</name>
    <dbReference type="NCBI Taxonomy" id="665007"/>
    <lineage>
        <taxon>Bacteria</taxon>
        <taxon>Bacillati</taxon>
        <taxon>Actinomycetota</taxon>
        <taxon>Actinomycetes</taxon>
        <taxon>Kitasatosporales</taxon>
        <taxon>Streptomycetaceae</taxon>
        <taxon>Streptomyces</taxon>
    </lineage>
</organism>
<reference evidence="2 3" key="1">
    <citation type="journal article" date="2015" name="ISME J.">
        <title>Draft Genome Sequence of Streptomyces incarnatus NRRL8089, which Produces the Nucleoside Antibiotic Sinefungin.</title>
        <authorList>
            <person name="Oshima K."/>
            <person name="Hattori M."/>
            <person name="Shimizu H."/>
            <person name="Fukuda K."/>
            <person name="Nemoto M."/>
            <person name="Inagaki K."/>
            <person name="Tamura T."/>
        </authorList>
    </citation>
    <scope>NUCLEOTIDE SEQUENCE [LARGE SCALE GENOMIC DNA]</scope>
    <source>
        <strain evidence="2 3">NRRL 8089</strain>
    </source>
</reference>
<proteinExistence type="predicted"/>
<evidence type="ECO:0000313" key="3">
    <source>
        <dbReference type="Proteomes" id="UP000035366"/>
    </source>
</evidence>
<dbReference type="SUPFAM" id="SSF54909">
    <property type="entry name" value="Dimeric alpha+beta barrel"/>
    <property type="match status" value="1"/>
</dbReference>
<name>A0ABM5TLX8_9ACTN</name>
<dbReference type="Pfam" id="PF03992">
    <property type="entry name" value="ABM"/>
    <property type="match status" value="1"/>
</dbReference>
<dbReference type="RefSeq" id="WP_208899769.1">
    <property type="nucleotide sequence ID" value="NZ_CP011497.1"/>
</dbReference>
<dbReference type="InterPro" id="IPR007138">
    <property type="entry name" value="ABM_dom"/>
</dbReference>
<dbReference type="Proteomes" id="UP000035366">
    <property type="component" value="Chromosome"/>
</dbReference>
<keyword evidence="3" id="KW-1185">Reference proteome</keyword>
<evidence type="ECO:0000313" key="2">
    <source>
        <dbReference type="EMBL" id="AKJ11932.1"/>
    </source>
</evidence>
<dbReference type="InterPro" id="IPR011008">
    <property type="entry name" value="Dimeric_a/b-barrel"/>
</dbReference>
<dbReference type="EMBL" id="CP011497">
    <property type="protein sequence ID" value="AKJ11932.1"/>
    <property type="molecule type" value="Genomic_DNA"/>
</dbReference>
<gene>
    <name evidence="2" type="ORF">ABB07_18395</name>
</gene>
<dbReference type="Gene3D" id="3.30.70.100">
    <property type="match status" value="1"/>
</dbReference>
<feature type="domain" description="ABM" evidence="1">
    <location>
        <begin position="1"/>
        <end position="92"/>
    </location>
</feature>
<protein>
    <recommendedName>
        <fullName evidence="1">ABM domain-containing protein</fullName>
    </recommendedName>
</protein>
<sequence>MIVLVNVFQVHGSAEGFERAFTKVSEIMRTQPGFLHHRLLRSEGADSTYVNVAEWQDEQSLRAALARREVVARLRPLSAFATGRPTVCRPVLDAPPLEV</sequence>
<evidence type="ECO:0000259" key="1">
    <source>
        <dbReference type="PROSITE" id="PS51725"/>
    </source>
</evidence>
<accession>A0ABM5TLX8</accession>
<dbReference type="PROSITE" id="PS51725">
    <property type="entry name" value="ABM"/>
    <property type="match status" value="1"/>
</dbReference>